<name>A0ABV5SR11_9MICO</name>
<dbReference type="Proteomes" id="UP001589667">
    <property type="component" value="Unassembled WGS sequence"/>
</dbReference>
<evidence type="ECO:0000313" key="1">
    <source>
        <dbReference type="EMBL" id="MFB9641529.1"/>
    </source>
</evidence>
<evidence type="ECO:0008006" key="3">
    <source>
        <dbReference type="Google" id="ProtNLM"/>
    </source>
</evidence>
<evidence type="ECO:0000313" key="2">
    <source>
        <dbReference type="Proteomes" id="UP001589667"/>
    </source>
</evidence>
<dbReference type="RefSeq" id="WP_157423121.1">
    <property type="nucleotide sequence ID" value="NZ_JBHMBL010000001.1"/>
</dbReference>
<protein>
    <recommendedName>
        <fullName evidence="3">DUF3168 domain-containing protein</fullName>
    </recommendedName>
</protein>
<reference evidence="1 2" key="1">
    <citation type="submission" date="2024-09" db="EMBL/GenBank/DDBJ databases">
        <authorList>
            <person name="Sun Q."/>
            <person name="Mori K."/>
        </authorList>
    </citation>
    <scope>NUCLEOTIDE SEQUENCE [LARGE SCALE GENOMIC DNA]</scope>
    <source>
        <strain evidence="1 2">JCM 14321</strain>
    </source>
</reference>
<proteinExistence type="predicted"/>
<keyword evidence="2" id="KW-1185">Reference proteome</keyword>
<gene>
    <name evidence="1" type="ORF">ACFFQV_04400</name>
</gene>
<organism evidence="1 2">
    <name type="scientific">Agromyces lapidis</name>
    <dbReference type="NCBI Taxonomy" id="279574"/>
    <lineage>
        <taxon>Bacteria</taxon>
        <taxon>Bacillati</taxon>
        <taxon>Actinomycetota</taxon>
        <taxon>Actinomycetes</taxon>
        <taxon>Micrococcales</taxon>
        <taxon>Microbacteriaceae</taxon>
        <taxon>Agromyces</taxon>
    </lineage>
</organism>
<accession>A0ABV5SR11</accession>
<sequence length="143" mass="15954">MKNALYDAASTLFAADDVVVSWGFPIARDFDDYVVFTGMRTEQEPGPMGARRARNENVFITASFDFFRAGEADDDRVVTDAAVDAVRRLEEYVRVTDTTLGGLCEWCFLESIDSEGFTDMGMLARGRQAVVEVVFHAFVRITS</sequence>
<dbReference type="EMBL" id="JBHMBL010000001">
    <property type="protein sequence ID" value="MFB9641529.1"/>
    <property type="molecule type" value="Genomic_DNA"/>
</dbReference>
<comment type="caution">
    <text evidence="1">The sequence shown here is derived from an EMBL/GenBank/DDBJ whole genome shotgun (WGS) entry which is preliminary data.</text>
</comment>